<keyword evidence="3" id="KW-0067">ATP-binding</keyword>
<evidence type="ECO:0000256" key="2">
    <source>
        <dbReference type="ARBA" id="ARBA00022821"/>
    </source>
</evidence>
<dbReference type="Gene3D" id="3.40.50.300">
    <property type="entry name" value="P-loop containing nucleotide triphosphate hydrolases"/>
    <property type="match status" value="2"/>
</dbReference>
<evidence type="ECO:0000259" key="5">
    <source>
        <dbReference type="Pfam" id="PF00931"/>
    </source>
</evidence>
<dbReference type="Proteomes" id="UP000796880">
    <property type="component" value="Unassembled WGS sequence"/>
</dbReference>
<dbReference type="EMBL" id="VOIH02000011">
    <property type="protein sequence ID" value="KAF3433275.1"/>
    <property type="molecule type" value="Genomic_DNA"/>
</dbReference>
<dbReference type="InterPro" id="IPR027417">
    <property type="entry name" value="P-loop_NTPase"/>
</dbReference>
<dbReference type="InterPro" id="IPR002182">
    <property type="entry name" value="NB-ARC"/>
</dbReference>
<evidence type="ECO:0000256" key="4">
    <source>
        <dbReference type="SAM" id="MobiDB-lite"/>
    </source>
</evidence>
<feature type="region of interest" description="Disordered" evidence="4">
    <location>
        <begin position="420"/>
        <end position="447"/>
    </location>
</feature>
<dbReference type="PANTHER" id="PTHR33463">
    <property type="entry name" value="NB-ARC DOMAIN-CONTAINING PROTEIN-RELATED"/>
    <property type="match status" value="1"/>
</dbReference>
<dbReference type="GO" id="GO:0005524">
    <property type="term" value="F:ATP binding"/>
    <property type="evidence" value="ECO:0007669"/>
    <property type="project" value="UniProtKB-KW"/>
</dbReference>
<accession>A0A8K0DSY0</accession>
<evidence type="ECO:0008006" key="9">
    <source>
        <dbReference type="Google" id="ProtNLM"/>
    </source>
</evidence>
<dbReference type="SUPFAM" id="SSF52540">
    <property type="entry name" value="P-loop containing nucleoside triphosphate hydrolases"/>
    <property type="match status" value="1"/>
</dbReference>
<keyword evidence="2" id="KW-0611">Plant defense</keyword>
<proteinExistence type="predicted"/>
<dbReference type="InterPro" id="IPR050905">
    <property type="entry name" value="Plant_NBS-LRR"/>
</dbReference>
<dbReference type="AlphaFoldDB" id="A0A8K0DSY0"/>
<gene>
    <name evidence="7" type="ORF">FNV43_RR24377</name>
</gene>
<evidence type="ECO:0000259" key="6">
    <source>
        <dbReference type="Pfam" id="PF23247"/>
    </source>
</evidence>
<dbReference type="GO" id="GO:0006952">
    <property type="term" value="P:defense response"/>
    <property type="evidence" value="ECO:0007669"/>
    <property type="project" value="UniProtKB-KW"/>
</dbReference>
<dbReference type="PRINTS" id="PR00364">
    <property type="entry name" value="DISEASERSIST"/>
</dbReference>
<evidence type="ECO:0000256" key="1">
    <source>
        <dbReference type="ARBA" id="ARBA00022741"/>
    </source>
</evidence>
<evidence type="ECO:0000256" key="3">
    <source>
        <dbReference type="ARBA" id="ARBA00022840"/>
    </source>
</evidence>
<name>A0A8K0DSY0_9ROSA</name>
<dbReference type="InterPro" id="IPR042197">
    <property type="entry name" value="Apaf_helical"/>
</dbReference>
<reference evidence="7" key="1">
    <citation type="submission" date="2020-03" db="EMBL/GenBank/DDBJ databases">
        <title>A high-quality chromosome-level genome assembly of a woody plant with both climbing and erect habits, Rhamnella rubrinervis.</title>
        <authorList>
            <person name="Lu Z."/>
            <person name="Yang Y."/>
            <person name="Zhu X."/>
            <person name="Sun Y."/>
        </authorList>
    </citation>
    <scope>NUCLEOTIDE SEQUENCE</scope>
    <source>
        <strain evidence="7">BYM</strain>
        <tissue evidence="7">Leaf</tissue>
    </source>
</reference>
<feature type="compositionally biased region" description="Basic and acidic residues" evidence="4">
    <location>
        <begin position="430"/>
        <end position="445"/>
    </location>
</feature>
<sequence>MNSAPIYTSARLGCHVSMLLTDHQVVYLGGRFALAIGRAGELRHRIKNIRKILIILDDVWQRLDLDNVGIPYRNEHPRCTILLTSRSEEVACTQMRSQRTFIVQILAEDEAWNLFGEVTGTSIDTPDVRPIAKQVAKEYGGLPVALVTVGRALENRSKEEWKDALHQLRKSIAEIIGNECKCVFKFGKGLRLFQGTETMEKARSNAEYLVHTLKRCFLLLDSNKEDCVKMHDIVCDVATSIASKEHGFVVRCDNEIEEWPEINRREDCTAFSLVTSRLHLEVICLRIFYALEGYQKNFNELHEVGFSMLKIFKLNECRGVKYLMDLNSKWTDDQVQKSSSESTPTFIPVKCIKWLPNLEKLEITSCPTIRVVVDFHGLVMPLLEKEKGNSKQAAVHKQEEDQRHWCLRCIPARKDKIVQGNNATTSSHSDAQREARSTGRDDGLVRESPYPYGDYNMNGTDKELVFHNSNILEVFVCNSVVAIFDSGESQELFPLVFNNLSEMRLGYLPKLTHICGQPNCAFRLPSLEKILIKGCYKLEKFVPAAAATSVEDTPKLKQVEDRDLPPPQRNNCLGNLNTTIQHNFQLKQVRQKENPKKKEVLSVHKEKEDQLRYLIFCEGSIKAPEQEPEKLKDKRAEIQLAMEAATRSHRSSSYKVGVKGRKAKKNTLVILKLQQGKVEKILYTAPPTEMHLESSMKAFDSRTEILKQVMEAPMDENVHIIAICRMGGIGKTTMEKQVARRVKRRETI</sequence>
<protein>
    <recommendedName>
        <fullName evidence="9">NB-ARC domain-containing protein</fullName>
    </recommendedName>
</protein>
<comment type="caution">
    <text evidence="7">The sequence shown here is derived from an EMBL/GenBank/DDBJ whole genome shotgun (WGS) entry which is preliminary data.</text>
</comment>
<dbReference type="OrthoDB" id="1164840at2759"/>
<feature type="domain" description="NB-ARC" evidence="5">
    <location>
        <begin position="42"/>
        <end position="118"/>
    </location>
</feature>
<evidence type="ECO:0000313" key="8">
    <source>
        <dbReference type="Proteomes" id="UP000796880"/>
    </source>
</evidence>
<organism evidence="7 8">
    <name type="scientific">Rhamnella rubrinervis</name>
    <dbReference type="NCBI Taxonomy" id="2594499"/>
    <lineage>
        <taxon>Eukaryota</taxon>
        <taxon>Viridiplantae</taxon>
        <taxon>Streptophyta</taxon>
        <taxon>Embryophyta</taxon>
        <taxon>Tracheophyta</taxon>
        <taxon>Spermatophyta</taxon>
        <taxon>Magnoliopsida</taxon>
        <taxon>eudicotyledons</taxon>
        <taxon>Gunneridae</taxon>
        <taxon>Pentapetalae</taxon>
        <taxon>rosids</taxon>
        <taxon>fabids</taxon>
        <taxon>Rosales</taxon>
        <taxon>Rhamnaceae</taxon>
        <taxon>rhamnoid group</taxon>
        <taxon>Rhamneae</taxon>
        <taxon>Rhamnella</taxon>
    </lineage>
</organism>
<dbReference type="Pfam" id="PF23247">
    <property type="entry name" value="LRR_RPS2"/>
    <property type="match status" value="1"/>
</dbReference>
<feature type="compositionally biased region" description="Polar residues" evidence="4">
    <location>
        <begin position="420"/>
        <end position="429"/>
    </location>
</feature>
<dbReference type="GO" id="GO:0043531">
    <property type="term" value="F:ADP binding"/>
    <property type="evidence" value="ECO:0007669"/>
    <property type="project" value="InterPro"/>
</dbReference>
<evidence type="ECO:0000313" key="7">
    <source>
        <dbReference type="EMBL" id="KAF3433275.1"/>
    </source>
</evidence>
<dbReference type="PANTHER" id="PTHR33463:SF140">
    <property type="entry name" value="P-LOOP CONTAINING NUCLEOSIDE TRIPHOSPHATE HYDROLASE, LEUCINE-RICH REPEAT DOMAIN SUPERFAMILY"/>
    <property type="match status" value="1"/>
</dbReference>
<dbReference type="Gene3D" id="1.10.8.430">
    <property type="entry name" value="Helical domain of apoptotic protease-activating factors"/>
    <property type="match status" value="1"/>
</dbReference>
<dbReference type="Pfam" id="PF00931">
    <property type="entry name" value="NB-ARC"/>
    <property type="match status" value="1"/>
</dbReference>
<dbReference type="InterPro" id="IPR057135">
    <property type="entry name" value="At4g27190-like_LRR"/>
</dbReference>
<keyword evidence="1" id="KW-0547">Nucleotide-binding</keyword>
<feature type="domain" description="Disease resistance protein At4g27190-like leucine-rich repeats" evidence="6">
    <location>
        <begin position="465"/>
        <end position="552"/>
    </location>
</feature>
<keyword evidence="8" id="KW-1185">Reference proteome</keyword>